<dbReference type="SUPFAM" id="SSF56112">
    <property type="entry name" value="Protein kinase-like (PK-like)"/>
    <property type="match status" value="1"/>
</dbReference>
<accession>A0A917AL06</accession>
<evidence type="ECO:0000313" key="3">
    <source>
        <dbReference type="EMBL" id="GGE58351.1"/>
    </source>
</evidence>
<reference evidence="3" key="1">
    <citation type="journal article" date="2014" name="Int. J. Syst. Evol. Microbiol.">
        <title>Complete genome sequence of Corynebacterium casei LMG S-19264T (=DSM 44701T), isolated from a smear-ripened cheese.</title>
        <authorList>
            <consortium name="US DOE Joint Genome Institute (JGI-PGF)"/>
            <person name="Walter F."/>
            <person name="Albersmeier A."/>
            <person name="Kalinowski J."/>
            <person name="Ruckert C."/>
        </authorList>
    </citation>
    <scope>NUCLEOTIDE SEQUENCE</scope>
    <source>
        <strain evidence="3">CGMCC 1.15388</strain>
    </source>
</reference>
<evidence type="ECO:0000259" key="2">
    <source>
        <dbReference type="Pfam" id="PF01636"/>
    </source>
</evidence>
<dbReference type="PANTHER" id="PTHR21310:SF15">
    <property type="entry name" value="AMINOGLYCOSIDE PHOSPHOTRANSFERASE DOMAIN-CONTAINING PROTEIN"/>
    <property type="match status" value="1"/>
</dbReference>
<dbReference type="Proteomes" id="UP000633136">
    <property type="component" value="Unassembled WGS sequence"/>
</dbReference>
<comment type="caution">
    <text evidence="3">The sequence shown here is derived from an EMBL/GenBank/DDBJ whole genome shotgun (WGS) entry which is preliminary data.</text>
</comment>
<dbReference type="PANTHER" id="PTHR21310">
    <property type="entry name" value="AMINOGLYCOSIDE PHOSPHOTRANSFERASE-RELATED-RELATED"/>
    <property type="match status" value="1"/>
</dbReference>
<evidence type="ECO:0000256" key="1">
    <source>
        <dbReference type="SAM" id="MobiDB-lite"/>
    </source>
</evidence>
<dbReference type="Gene3D" id="3.90.1200.10">
    <property type="match status" value="1"/>
</dbReference>
<dbReference type="Pfam" id="PF01636">
    <property type="entry name" value="APH"/>
    <property type="match status" value="1"/>
</dbReference>
<reference evidence="3" key="2">
    <citation type="submission" date="2020-09" db="EMBL/GenBank/DDBJ databases">
        <authorList>
            <person name="Sun Q."/>
            <person name="Zhou Y."/>
        </authorList>
    </citation>
    <scope>NUCLEOTIDE SEQUENCE</scope>
    <source>
        <strain evidence="3">CGMCC 1.15388</strain>
    </source>
</reference>
<dbReference type="InterPro" id="IPR051678">
    <property type="entry name" value="AGP_Transferase"/>
</dbReference>
<feature type="region of interest" description="Disordered" evidence="1">
    <location>
        <begin position="1"/>
        <end position="22"/>
    </location>
</feature>
<organism evidence="3 4">
    <name type="scientific">Nesterenkonia cremea</name>
    <dbReference type="NCBI Taxonomy" id="1882340"/>
    <lineage>
        <taxon>Bacteria</taxon>
        <taxon>Bacillati</taxon>
        <taxon>Actinomycetota</taxon>
        <taxon>Actinomycetes</taxon>
        <taxon>Micrococcales</taxon>
        <taxon>Micrococcaceae</taxon>
        <taxon>Nesterenkonia</taxon>
    </lineage>
</organism>
<dbReference type="EMBL" id="BMIS01000001">
    <property type="protein sequence ID" value="GGE58351.1"/>
    <property type="molecule type" value="Genomic_DNA"/>
</dbReference>
<protein>
    <submittedName>
        <fullName evidence="3">Aminoglycoside phosphotransferase</fullName>
    </submittedName>
</protein>
<dbReference type="RefSeq" id="WP_188682051.1">
    <property type="nucleotide sequence ID" value="NZ_BMIS01000001.1"/>
</dbReference>
<keyword evidence="4" id="KW-1185">Reference proteome</keyword>
<name>A0A917AL06_9MICC</name>
<dbReference type="Gene3D" id="3.30.200.20">
    <property type="entry name" value="Phosphorylase Kinase, domain 1"/>
    <property type="match status" value="1"/>
</dbReference>
<sequence>MDSAADTPADTPAEAPAPRSVPETPADLLALAARHGLGLTEESVEFVDFGLDYQVALADDDAGQRWVLRIPRRPSVVETMAAEVAILDLVGAHLEAAVPDWRIRSEDLIAYPAVPGTPGMTLKDGEQHWTLDPASEDYARRFGTLLAQLHSIDAEKARDAGVEVREPEQVRQQWREDIEKVTAHFDVHPQRTASWQYWLAEDAYWPQRTVMTHGEIYPGHVLVDENDGITGVIDWTTARVDDPARDLLFSYAIGGEEAFTVTLEAYAEAGGQPREHLLEHCRIFWSAGAVGYGLYALETGEQAHHDAAAAQLASDPDGGDPV</sequence>
<proteinExistence type="predicted"/>
<dbReference type="InterPro" id="IPR002575">
    <property type="entry name" value="Aminoglycoside_PTrfase"/>
</dbReference>
<feature type="domain" description="Aminoglycoside phosphotransferase" evidence="2">
    <location>
        <begin position="53"/>
        <end position="272"/>
    </location>
</feature>
<feature type="compositionally biased region" description="Low complexity" evidence="1">
    <location>
        <begin position="1"/>
        <end position="18"/>
    </location>
</feature>
<dbReference type="InterPro" id="IPR011009">
    <property type="entry name" value="Kinase-like_dom_sf"/>
</dbReference>
<dbReference type="AlphaFoldDB" id="A0A917AL06"/>
<dbReference type="CDD" id="cd05152">
    <property type="entry name" value="MPH2"/>
    <property type="match status" value="1"/>
</dbReference>
<evidence type="ECO:0000313" key="4">
    <source>
        <dbReference type="Proteomes" id="UP000633136"/>
    </source>
</evidence>
<gene>
    <name evidence="3" type="ORF">GCM10011401_01320</name>
</gene>